<dbReference type="InterPro" id="IPR035903">
    <property type="entry name" value="HesB-like_dom_sf"/>
</dbReference>
<gene>
    <name evidence="1" type="ORF">J2S08_001296</name>
</gene>
<dbReference type="Gene3D" id="2.60.300.12">
    <property type="entry name" value="HesB-like domain"/>
    <property type="match status" value="1"/>
</dbReference>
<dbReference type="RefSeq" id="WP_307227799.1">
    <property type="nucleotide sequence ID" value="NZ_JAUSTT010000006.1"/>
</dbReference>
<accession>A0ABT9WQ97</accession>
<protein>
    <submittedName>
        <fullName evidence="1">Fe-S cluster assembly iron-binding protein IscA</fullName>
    </submittedName>
</protein>
<sequence>MIITDQAKVYINKMMEENGESNLRFTFEGAGCCGPNFGVTLSNRQEGDKEDIINGVKVSIDERVFNAVQDIILDFEGEGEEGGLVLKGNNSCC</sequence>
<dbReference type="Proteomes" id="UP001223586">
    <property type="component" value="Unassembled WGS sequence"/>
</dbReference>
<keyword evidence="2" id="KW-1185">Reference proteome</keyword>
<evidence type="ECO:0000313" key="1">
    <source>
        <dbReference type="EMBL" id="MDQ0175462.1"/>
    </source>
</evidence>
<proteinExistence type="predicted"/>
<comment type="caution">
    <text evidence="1">The sequence shown here is derived from an EMBL/GenBank/DDBJ whole genome shotgun (WGS) entry which is preliminary data.</text>
</comment>
<evidence type="ECO:0000313" key="2">
    <source>
        <dbReference type="Proteomes" id="UP001223586"/>
    </source>
</evidence>
<organism evidence="1 2">
    <name type="scientific">Bacillus chungangensis</name>
    <dbReference type="NCBI Taxonomy" id="587633"/>
    <lineage>
        <taxon>Bacteria</taxon>
        <taxon>Bacillati</taxon>
        <taxon>Bacillota</taxon>
        <taxon>Bacilli</taxon>
        <taxon>Bacillales</taxon>
        <taxon>Bacillaceae</taxon>
        <taxon>Bacillus</taxon>
    </lineage>
</organism>
<dbReference type="EMBL" id="JAUSTT010000006">
    <property type="protein sequence ID" value="MDQ0175462.1"/>
    <property type="molecule type" value="Genomic_DNA"/>
</dbReference>
<dbReference type="SUPFAM" id="SSF89360">
    <property type="entry name" value="HesB-like domain"/>
    <property type="match status" value="1"/>
</dbReference>
<name>A0ABT9WQ97_9BACI</name>
<reference evidence="1 2" key="1">
    <citation type="submission" date="2023-07" db="EMBL/GenBank/DDBJ databases">
        <title>Genomic Encyclopedia of Type Strains, Phase IV (KMG-IV): sequencing the most valuable type-strain genomes for metagenomic binning, comparative biology and taxonomic classification.</title>
        <authorList>
            <person name="Goeker M."/>
        </authorList>
    </citation>
    <scope>NUCLEOTIDE SEQUENCE [LARGE SCALE GENOMIC DNA]</scope>
    <source>
        <strain evidence="1 2">DSM 23837</strain>
    </source>
</reference>